<accession>A0ABQ6CCP4</accession>
<keyword evidence="12" id="KW-1185">Reference proteome</keyword>
<evidence type="ECO:0000256" key="4">
    <source>
        <dbReference type="ARBA" id="ARBA00018569"/>
    </source>
</evidence>
<gene>
    <name evidence="11" type="primary">wbjB</name>
    <name evidence="11" type="ORF">GCM10007935_34950</name>
</gene>
<evidence type="ECO:0000256" key="6">
    <source>
        <dbReference type="ARBA" id="ARBA00023235"/>
    </source>
</evidence>
<dbReference type="SUPFAM" id="SSF51735">
    <property type="entry name" value="NAD(P)-binding Rossmann-fold domains"/>
    <property type="match status" value="1"/>
</dbReference>
<evidence type="ECO:0000256" key="7">
    <source>
        <dbReference type="ARBA" id="ARBA00031367"/>
    </source>
</evidence>
<keyword evidence="6" id="KW-0413">Isomerase</keyword>
<reference evidence="12" key="1">
    <citation type="journal article" date="2019" name="Int. J. Syst. Evol. Microbiol.">
        <title>The Global Catalogue of Microorganisms (GCM) 10K type strain sequencing project: providing services to taxonomists for standard genome sequencing and annotation.</title>
        <authorList>
            <consortium name="The Broad Institute Genomics Platform"/>
            <consortium name="The Broad Institute Genome Sequencing Center for Infectious Disease"/>
            <person name="Wu L."/>
            <person name="Ma J."/>
        </authorList>
    </citation>
    <scope>NUCLEOTIDE SEQUENCE [LARGE SCALE GENOMIC DNA]</scope>
    <source>
        <strain evidence="12">NBRC 109341</strain>
    </source>
</reference>
<dbReference type="EMBL" id="BSPB01000042">
    <property type="protein sequence ID" value="GLS16056.1"/>
    <property type="molecule type" value="Genomic_DNA"/>
</dbReference>
<evidence type="ECO:0000256" key="2">
    <source>
        <dbReference type="ARBA" id="ARBA00007430"/>
    </source>
</evidence>
<protein>
    <recommendedName>
        <fullName evidence="4">UDP-glucose 4-epimerase</fullName>
        <ecNumber evidence="3">5.1.3.2</ecNumber>
    </recommendedName>
    <alternativeName>
        <fullName evidence="8">Galactowaldenase</fullName>
    </alternativeName>
    <alternativeName>
        <fullName evidence="7">UDP-galactose 4-epimerase</fullName>
    </alternativeName>
</protein>
<organism evidence="11 12">
    <name type="scientific">Hydrogenophaga electricum</name>
    <dbReference type="NCBI Taxonomy" id="1230953"/>
    <lineage>
        <taxon>Bacteria</taxon>
        <taxon>Pseudomonadati</taxon>
        <taxon>Pseudomonadota</taxon>
        <taxon>Betaproteobacteria</taxon>
        <taxon>Burkholderiales</taxon>
        <taxon>Comamonadaceae</taxon>
        <taxon>Hydrogenophaga</taxon>
    </lineage>
</organism>
<dbReference type="InterPro" id="IPR003869">
    <property type="entry name" value="Polysac_CapD-like"/>
</dbReference>
<dbReference type="Pfam" id="PF02719">
    <property type="entry name" value="Polysacc_synt_2"/>
    <property type="match status" value="1"/>
</dbReference>
<comment type="similarity">
    <text evidence="2">Belongs to the polysaccharide synthase family.</text>
</comment>
<comment type="caution">
    <text evidence="11">The sequence shown here is derived from an EMBL/GenBank/DDBJ whole genome shotgun (WGS) entry which is preliminary data.</text>
</comment>
<dbReference type="EC" id="5.1.3.2" evidence="3"/>
<proteinExistence type="inferred from homology"/>
<evidence type="ECO:0000256" key="3">
    <source>
        <dbReference type="ARBA" id="ARBA00013189"/>
    </source>
</evidence>
<dbReference type="InterPro" id="IPR036291">
    <property type="entry name" value="NAD(P)-bd_dom_sf"/>
</dbReference>
<evidence type="ECO:0000313" key="12">
    <source>
        <dbReference type="Proteomes" id="UP001156903"/>
    </source>
</evidence>
<dbReference type="CDD" id="cd05237">
    <property type="entry name" value="UDP_invert_4-6DH_SDR_e"/>
    <property type="match status" value="1"/>
</dbReference>
<evidence type="ECO:0000259" key="9">
    <source>
        <dbReference type="Pfam" id="PF02719"/>
    </source>
</evidence>
<dbReference type="Proteomes" id="UP001156903">
    <property type="component" value="Unassembled WGS sequence"/>
</dbReference>
<evidence type="ECO:0000259" key="10">
    <source>
        <dbReference type="Pfam" id="PF08485"/>
    </source>
</evidence>
<dbReference type="Pfam" id="PF08485">
    <property type="entry name" value="Polysacc_syn_2C"/>
    <property type="match status" value="1"/>
</dbReference>
<feature type="domain" description="UDP-glucose 4-epimerase CapD C-terminal" evidence="10">
    <location>
        <begin position="278"/>
        <end position="325"/>
    </location>
</feature>
<keyword evidence="5" id="KW-0448">Lipopolysaccharide biosynthesis</keyword>
<evidence type="ECO:0000313" key="11">
    <source>
        <dbReference type="EMBL" id="GLS16056.1"/>
    </source>
</evidence>
<name>A0ABQ6CCP4_9BURK</name>
<dbReference type="Gene3D" id="3.40.50.720">
    <property type="entry name" value="NAD(P)-binding Rossmann-like Domain"/>
    <property type="match status" value="1"/>
</dbReference>
<dbReference type="InterPro" id="IPR013692">
    <property type="entry name" value="CapD_C"/>
</dbReference>
<evidence type="ECO:0000256" key="5">
    <source>
        <dbReference type="ARBA" id="ARBA00022985"/>
    </source>
</evidence>
<evidence type="ECO:0000256" key="1">
    <source>
        <dbReference type="ARBA" id="ARBA00000083"/>
    </source>
</evidence>
<dbReference type="PANTHER" id="PTHR43318">
    <property type="entry name" value="UDP-N-ACETYLGLUCOSAMINE 4,6-DEHYDRATASE"/>
    <property type="match status" value="1"/>
</dbReference>
<dbReference type="PANTHER" id="PTHR43318:SF2">
    <property type="entry name" value="UDP-N-ACETYLGLUCOSAMINE 4,6-DEHYDRATASE (INVERTING)"/>
    <property type="match status" value="1"/>
</dbReference>
<comment type="catalytic activity">
    <reaction evidence="1">
        <text>UDP-alpha-D-glucose = UDP-alpha-D-galactose</text>
        <dbReference type="Rhea" id="RHEA:22168"/>
        <dbReference type="ChEBI" id="CHEBI:58885"/>
        <dbReference type="ChEBI" id="CHEBI:66914"/>
        <dbReference type="EC" id="5.1.3.2"/>
    </reaction>
</comment>
<feature type="domain" description="Polysaccharide biosynthesis protein CapD-like" evidence="9">
    <location>
        <begin position="3"/>
        <end position="275"/>
    </location>
</feature>
<dbReference type="InterPro" id="IPR051203">
    <property type="entry name" value="Polysaccharide_Synthase-Rel"/>
</dbReference>
<sequence>MAITGGTGSFGETIARRALREGVAELRIFSRDENKQHHLRLALNDSRVRFHIGDVRQSDGLLDLLRGVDLLFHAAALKQVPSCEFHPLEAIRTNALGAENVLDAALAREVGAVVLLSTDKAVYPINAMGMSKALMEKLAIAKARRWPDGPTRICVTRYGNVMASRGSVIPHFVEQIRQGQALTLTDPRMTRFMMSLPDAAELVLEACARGGHGDILVQKAPAATVLDLAEALIEIFGGRTPLQNMGARHGEKLHETLVAHEEMARAADGDRYIRIPPDGRDLDYAGFFSDGGVMLDDADDFSSRNARRLDRAELIELLLGLDYIQAQLGASQPVQEPKA</sequence>
<evidence type="ECO:0000256" key="8">
    <source>
        <dbReference type="ARBA" id="ARBA00033067"/>
    </source>
</evidence>